<proteinExistence type="predicted"/>
<dbReference type="EMBL" id="KZ857402">
    <property type="protein sequence ID" value="RDX49885.1"/>
    <property type="molecule type" value="Genomic_DNA"/>
</dbReference>
<dbReference type="Proteomes" id="UP000256964">
    <property type="component" value="Unassembled WGS sequence"/>
</dbReference>
<evidence type="ECO:0000256" key="1">
    <source>
        <dbReference type="SAM" id="MobiDB-lite"/>
    </source>
</evidence>
<protein>
    <submittedName>
        <fullName evidence="2">Uncharacterized protein</fullName>
    </submittedName>
</protein>
<feature type="region of interest" description="Disordered" evidence="1">
    <location>
        <begin position="133"/>
        <end position="158"/>
    </location>
</feature>
<organism evidence="2 3">
    <name type="scientific">Lentinus brumalis</name>
    <dbReference type="NCBI Taxonomy" id="2498619"/>
    <lineage>
        <taxon>Eukaryota</taxon>
        <taxon>Fungi</taxon>
        <taxon>Dikarya</taxon>
        <taxon>Basidiomycota</taxon>
        <taxon>Agaricomycotina</taxon>
        <taxon>Agaricomycetes</taxon>
        <taxon>Polyporales</taxon>
        <taxon>Polyporaceae</taxon>
        <taxon>Lentinus</taxon>
    </lineage>
</organism>
<dbReference type="AlphaFoldDB" id="A0A371DBH2"/>
<feature type="region of interest" description="Disordered" evidence="1">
    <location>
        <begin position="37"/>
        <end position="103"/>
    </location>
</feature>
<feature type="compositionally biased region" description="Low complexity" evidence="1">
    <location>
        <begin position="143"/>
        <end position="158"/>
    </location>
</feature>
<feature type="compositionally biased region" description="Basic and acidic residues" evidence="1">
    <location>
        <begin position="63"/>
        <end position="80"/>
    </location>
</feature>
<evidence type="ECO:0000313" key="2">
    <source>
        <dbReference type="EMBL" id="RDX49885.1"/>
    </source>
</evidence>
<sequence>MSGGCRRLVGATLASSDLGRWLAPDCSRPCRGLIRPGPAIKPSSRGLQAPLAASQPSCARKRGINERRTEQTAQHAEHPAHTHTHTHTHTAPTTPRTHTHDTDNTTRRAYMQAIRIPGPTHLQAELISICNEQEGGEGRRASRPASRPNSKLASTSVLSARARSSSSVFARRPQAAQLIRNQNAVNALKQRMPEPPRGNPTAQGRPPLQSRTYQYCYWRASRGLLSACLGTSVVAVGRKEAVGAGVAPCSVFMSGSWDRDRPW</sequence>
<evidence type="ECO:0000313" key="3">
    <source>
        <dbReference type="Proteomes" id="UP000256964"/>
    </source>
</evidence>
<gene>
    <name evidence="2" type="ORF">OH76DRAFT_492775</name>
</gene>
<name>A0A371DBH2_9APHY</name>
<accession>A0A371DBH2</accession>
<keyword evidence="3" id="KW-1185">Reference proteome</keyword>
<reference evidence="2 3" key="1">
    <citation type="journal article" date="2018" name="Biotechnol. Biofuels">
        <title>Integrative visual omics of the white-rot fungus Polyporus brumalis exposes the biotechnological potential of its oxidative enzymes for delignifying raw plant biomass.</title>
        <authorList>
            <person name="Miyauchi S."/>
            <person name="Rancon A."/>
            <person name="Drula E."/>
            <person name="Hage H."/>
            <person name="Chaduli D."/>
            <person name="Favel A."/>
            <person name="Grisel S."/>
            <person name="Henrissat B."/>
            <person name="Herpoel-Gimbert I."/>
            <person name="Ruiz-Duenas F.J."/>
            <person name="Chevret D."/>
            <person name="Hainaut M."/>
            <person name="Lin J."/>
            <person name="Wang M."/>
            <person name="Pangilinan J."/>
            <person name="Lipzen A."/>
            <person name="Lesage-Meessen L."/>
            <person name="Navarro D."/>
            <person name="Riley R."/>
            <person name="Grigoriev I.V."/>
            <person name="Zhou S."/>
            <person name="Raouche S."/>
            <person name="Rosso M.N."/>
        </authorList>
    </citation>
    <scope>NUCLEOTIDE SEQUENCE [LARGE SCALE GENOMIC DNA]</scope>
    <source>
        <strain evidence="2 3">BRFM 1820</strain>
    </source>
</reference>